<dbReference type="EMBL" id="JAFKCS010000166">
    <property type="protein sequence ID" value="MBN7822740.1"/>
    <property type="molecule type" value="Genomic_DNA"/>
</dbReference>
<keyword evidence="2" id="KW-1185">Reference proteome</keyword>
<reference evidence="1 2" key="1">
    <citation type="submission" date="2021-03" db="EMBL/GenBank/DDBJ databases">
        <title>novel species isolated from a fishpond in China.</title>
        <authorList>
            <person name="Lu H."/>
            <person name="Cai Z."/>
        </authorList>
    </citation>
    <scope>NUCLEOTIDE SEQUENCE [LARGE SCALE GENOMIC DNA]</scope>
    <source>
        <strain evidence="1 2">Y57</strain>
    </source>
</reference>
<gene>
    <name evidence="1" type="ORF">J0A65_22950</name>
</gene>
<evidence type="ECO:0000313" key="1">
    <source>
        <dbReference type="EMBL" id="MBN7822740.1"/>
    </source>
</evidence>
<sequence length="45" mass="4905">MSIDYPSYPAALPYTSVMASIDFRTLADRKHVVQGETDSSSLLAV</sequence>
<name>A0ABS3D050_9ALTE</name>
<proteinExistence type="predicted"/>
<protein>
    <submittedName>
        <fullName evidence="1">Uncharacterized protein</fullName>
    </submittedName>
</protein>
<organism evidence="1 2">
    <name type="scientific">Bowmanella yangjiangensis</name>
    <dbReference type="NCBI Taxonomy" id="2811230"/>
    <lineage>
        <taxon>Bacteria</taxon>
        <taxon>Pseudomonadati</taxon>
        <taxon>Pseudomonadota</taxon>
        <taxon>Gammaproteobacteria</taxon>
        <taxon>Alteromonadales</taxon>
        <taxon>Alteromonadaceae</taxon>
        <taxon>Bowmanella</taxon>
    </lineage>
</organism>
<dbReference type="RefSeq" id="WP_206596620.1">
    <property type="nucleotide sequence ID" value="NZ_JAFKCS010000166.1"/>
</dbReference>
<dbReference type="Proteomes" id="UP000663992">
    <property type="component" value="Unassembled WGS sequence"/>
</dbReference>
<comment type="caution">
    <text evidence="1">The sequence shown here is derived from an EMBL/GenBank/DDBJ whole genome shotgun (WGS) entry which is preliminary data.</text>
</comment>
<accession>A0ABS3D050</accession>
<evidence type="ECO:0000313" key="2">
    <source>
        <dbReference type="Proteomes" id="UP000663992"/>
    </source>
</evidence>